<reference evidence="9 10" key="1">
    <citation type="submission" date="2024-03" db="EMBL/GenBank/DDBJ databases">
        <title>Community enrichment and isolation of bacterial strains for fucoidan degradation.</title>
        <authorList>
            <person name="Sichert A."/>
        </authorList>
    </citation>
    <scope>NUCLEOTIDE SEQUENCE [LARGE SCALE GENOMIC DNA]</scope>
    <source>
        <strain evidence="9 10">AS76</strain>
    </source>
</reference>
<evidence type="ECO:0000313" key="10">
    <source>
        <dbReference type="Proteomes" id="UP001449225"/>
    </source>
</evidence>
<evidence type="ECO:0000256" key="8">
    <source>
        <dbReference type="RuleBase" id="RU363041"/>
    </source>
</evidence>
<evidence type="ECO:0000256" key="5">
    <source>
        <dbReference type="ARBA" id="ARBA00022692"/>
    </source>
</evidence>
<comment type="similarity">
    <text evidence="2 8">Belongs to the 4-toluene sulfonate uptake permease (TSUP) (TC 2.A.102) family.</text>
</comment>
<keyword evidence="5 8" id="KW-0812">Transmembrane</keyword>
<feature type="transmembrane region" description="Helical" evidence="8">
    <location>
        <begin position="191"/>
        <end position="220"/>
    </location>
</feature>
<feature type="transmembrane region" description="Helical" evidence="8">
    <location>
        <begin position="232"/>
        <end position="250"/>
    </location>
</feature>
<feature type="transmembrane region" description="Helical" evidence="8">
    <location>
        <begin position="143"/>
        <end position="165"/>
    </location>
</feature>
<protein>
    <recommendedName>
        <fullName evidence="8">Probable membrane transporter protein</fullName>
    </recommendedName>
</protein>
<organism evidence="9 10">
    <name type="scientific">Neptuniibacter pectenicola</name>
    <dbReference type="NCBI Taxonomy" id="1806669"/>
    <lineage>
        <taxon>Bacteria</taxon>
        <taxon>Pseudomonadati</taxon>
        <taxon>Pseudomonadota</taxon>
        <taxon>Gammaproteobacteria</taxon>
        <taxon>Oceanospirillales</taxon>
        <taxon>Oceanospirillaceae</taxon>
        <taxon>Neptuniibacter</taxon>
    </lineage>
</organism>
<dbReference type="PANTHER" id="PTHR30269">
    <property type="entry name" value="TRANSMEMBRANE PROTEIN YFCA"/>
    <property type="match status" value="1"/>
</dbReference>
<accession>A0ABU9TVM5</accession>
<keyword evidence="6 8" id="KW-1133">Transmembrane helix</keyword>
<dbReference type="Proteomes" id="UP001449225">
    <property type="component" value="Unassembled WGS sequence"/>
</dbReference>
<feature type="transmembrane region" description="Helical" evidence="8">
    <location>
        <begin position="81"/>
        <end position="99"/>
    </location>
</feature>
<proteinExistence type="inferred from homology"/>
<dbReference type="InterPro" id="IPR002781">
    <property type="entry name" value="TM_pro_TauE-like"/>
</dbReference>
<evidence type="ECO:0000256" key="6">
    <source>
        <dbReference type="ARBA" id="ARBA00022989"/>
    </source>
</evidence>
<evidence type="ECO:0000313" key="9">
    <source>
        <dbReference type="EMBL" id="MEM5537763.1"/>
    </source>
</evidence>
<comment type="subcellular location">
    <subcellularLocation>
        <location evidence="1 8">Cell membrane</location>
        <topology evidence="1 8">Multi-pass membrane protein</topology>
    </subcellularLocation>
</comment>
<sequence>MEFANYSIELLALLFLVSVVAGLLDTLAGGGGLISIPALILSGVPPLAALGTNKLQGCMGTATASYMMLKNKRIRWNNMKYLMLTAFVGAAVGTTAVQFINTDVLAFVIPTVLLVIAIYFLLSPTLVKTQGVPKLTHKTYKNIVIPVIGYYDGMFGPGTGSFFALSGVVCRGHDLITATATAKPLNFATNIASLIIFLVAGHIVWVVGLLMMLGQCIGAWLGAHCLFKINPAYLRVIVVLMCGGMLLKYAHSMGWFVFT</sequence>
<dbReference type="RefSeq" id="WP_342854977.1">
    <property type="nucleotide sequence ID" value="NZ_JBBMRA010000019.1"/>
</dbReference>
<comment type="caution">
    <text evidence="9">The sequence shown here is derived from an EMBL/GenBank/DDBJ whole genome shotgun (WGS) entry which is preliminary data.</text>
</comment>
<dbReference type="InterPro" id="IPR052017">
    <property type="entry name" value="TSUP"/>
</dbReference>
<gene>
    <name evidence="9" type="ORF">WNY58_15350</name>
</gene>
<evidence type="ECO:0000256" key="3">
    <source>
        <dbReference type="ARBA" id="ARBA00022448"/>
    </source>
</evidence>
<keyword evidence="3" id="KW-0813">Transport</keyword>
<dbReference type="EMBL" id="JBBMRA010000019">
    <property type="protein sequence ID" value="MEM5537763.1"/>
    <property type="molecule type" value="Genomic_DNA"/>
</dbReference>
<feature type="transmembrane region" description="Helical" evidence="8">
    <location>
        <begin position="12"/>
        <end position="41"/>
    </location>
</feature>
<evidence type="ECO:0000256" key="7">
    <source>
        <dbReference type="ARBA" id="ARBA00023136"/>
    </source>
</evidence>
<keyword evidence="4 8" id="KW-1003">Cell membrane</keyword>
<feature type="transmembrane region" description="Helical" evidence="8">
    <location>
        <begin position="105"/>
        <end position="122"/>
    </location>
</feature>
<dbReference type="Pfam" id="PF01925">
    <property type="entry name" value="TauE"/>
    <property type="match status" value="1"/>
</dbReference>
<evidence type="ECO:0000256" key="2">
    <source>
        <dbReference type="ARBA" id="ARBA00009142"/>
    </source>
</evidence>
<evidence type="ECO:0000256" key="4">
    <source>
        <dbReference type="ARBA" id="ARBA00022475"/>
    </source>
</evidence>
<dbReference type="PANTHER" id="PTHR30269:SF0">
    <property type="entry name" value="MEMBRANE TRANSPORTER PROTEIN YFCA-RELATED"/>
    <property type="match status" value="1"/>
</dbReference>
<name>A0ABU9TVM5_9GAMM</name>
<evidence type="ECO:0000256" key="1">
    <source>
        <dbReference type="ARBA" id="ARBA00004651"/>
    </source>
</evidence>
<keyword evidence="10" id="KW-1185">Reference proteome</keyword>
<keyword evidence="7 8" id="KW-0472">Membrane</keyword>